<evidence type="ECO:0000313" key="4">
    <source>
        <dbReference type="Proteomes" id="UP001529245"/>
    </source>
</evidence>
<dbReference type="Pfam" id="PF04434">
    <property type="entry name" value="SWIM"/>
    <property type="match status" value="1"/>
</dbReference>
<keyword evidence="4" id="KW-1185">Reference proteome</keyword>
<dbReference type="RefSeq" id="WP_283202266.1">
    <property type="nucleotide sequence ID" value="NZ_JASGCB010000001.1"/>
</dbReference>
<evidence type="ECO:0000259" key="2">
    <source>
        <dbReference type="PROSITE" id="PS50966"/>
    </source>
</evidence>
<reference evidence="3 4" key="1">
    <citation type="submission" date="2023-04" db="EMBL/GenBank/DDBJ databases">
        <title>A. sendaiensis sub sp. chiapanensis a novel subspecie with specific adaptation in bacterial cell wall isolated from an active volcano.</title>
        <authorList>
            <person name="Alvarez Gutierrez P.E."/>
            <person name="Ortiz Cortes L.Y."/>
        </authorList>
    </citation>
    <scope>NUCLEOTIDE SEQUENCE [LARGE SCALE GENOMIC DNA]</scope>
    <source>
        <strain evidence="3 4">PA2</strain>
    </source>
</reference>
<keyword evidence="1" id="KW-0862">Zinc</keyword>
<sequence length="603" mass="65444">MHHASSWRKALRDLTSPLGWQDVLPEYVFYRGVEYADEGRVISWSLQDGVICGVVRGAADYRVLLHVDDVERSRCSCPYGGPCKHMVAVALHVARETRLDGIRAGQPLDLDVRLGVIADGEVPSYVAEVMAARPDVSLLVRAARFVHTAPARWADGVSLSTLEQEARALLLAADAIAQGDAAITVRRDAPPPVNVTYTDAGWASAERLIQAFAEALAGAAPAAIAPYAVCEFRRLVARFGDDVPDDYSYRHRALFRALAAPLATAVKRIGELGEAAVDAWRAWSLAKLSEAACAEEALVALSALQGGWLDAHHLRAACERIVAFDDFPRPPGLDGCVPHVPWIPRPLATLIEENWREMIDFALQVGDLAAADEIARMRPVADREADMRLAEAAMNALQWAIAESSLKRTATRLSSADVWAMLAHVMDRQGKSDGATSCLREAFLCDPTGDRRDAWLARLPRGARRDAVVQCAHLLLNHRQIAAACDLLLHEGCVHDAWRALEAGLQGAEMWSPGPGLEGVMARLAAEDADRLVQLVARVALEAIGLRGRDAYRRACRWLAALHNGLTAAGRGAAWDEVRAVVALESRSLPALRDELRAAGLLP</sequence>
<proteinExistence type="predicted"/>
<keyword evidence="1" id="KW-0863">Zinc-finger</keyword>
<dbReference type="EMBL" id="JASGCB010000001">
    <property type="protein sequence ID" value="MDI9258610.1"/>
    <property type="molecule type" value="Genomic_DNA"/>
</dbReference>
<feature type="domain" description="SWIM-type" evidence="2">
    <location>
        <begin position="61"/>
        <end position="94"/>
    </location>
</feature>
<protein>
    <submittedName>
        <fullName evidence="3">SWIM zinc finger family protein</fullName>
    </submittedName>
</protein>
<evidence type="ECO:0000313" key="3">
    <source>
        <dbReference type="EMBL" id="MDI9258610.1"/>
    </source>
</evidence>
<dbReference type="Proteomes" id="UP001529245">
    <property type="component" value="Unassembled WGS sequence"/>
</dbReference>
<dbReference type="InterPro" id="IPR007527">
    <property type="entry name" value="Znf_SWIM"/>
</dbReference>
<gene>
    <name evidence="3" type="ORF">QID03_00265</name>
</gene>
<dbReference type="PROSITE" id="PS50966">
    <property type="entry name" value="ZF_SWIM"/>
    <property type="match status" value="1"/>
</dbReference>
<evidence type="ECO:0000256" key="1">
    <source>
        <dbReference type="PROSITE-ProRule" id="PRU00325"/>
    </source>
</evidence>
<comment type="caution">
    <text evidence="3">The sequence shown here is derived from an EMBL/GenBank/DDBJ whole genome shotgun (WGS) entry which is preliminary data.</text>
</comment>
<organism evidence="3 4">
    <name type="scientific">Alicyclobacillus sendaiensis PA2</name>
    <dbReference type="NCBI Taxonomy" id="3029425"/>
    <lineage>
        <taxon>Bacteria</taxon>
        <taxon>Bacillati</taxon>
        <taxon>Bacillota</taxon>
        <taxon>Bacilli</taxon>
        <taxon>Bacillales</taxon>
        <taxon>Alicyclobacillaceae</taxon>
        <taxon>Alicyclobacillus</taxon>
    </lineage>
</organism>
<keyword evidence="1" id="KW-0479">Metal-binding</keyword>
<accession>A0ABT6XU37</accession>
<name>A0ABT6XU37_ALISE</name>